<comment type="caution">
    <text evidence="2">The sequence shown here is derived from an EMBL/GenBank/DDBJ whole genome shotgun (WGS) entry which is preliminary data.</text>
</comment>
<gene>
    <name evidence="2" type="ORF">LHA35_20235</name>
</gene>
<feature type="domain" description="AB hydrolase-1" evidence="1">
    <location>
        <begin position="46"/>
        <end position="275"/>
    </location>
</feature>
<dbReference type="AlphaFoldDB" id="A0A9X1LCF1"/>
<protein>
    <submittedName>
        <fullName evidence="2">Alpha/beta fold hydrolase</fullName>
    </submittedName>
</protein>
<dbReference type="Gene3D" id="3.40.50.1820">
    <property type="entry name" value="alpha/beta hydrolase"/>
    <property type="match status" value="1"/>
</dbReference>
<dbReference type="GO" id="GO:0016787">
    <property type="term" value="F:hydrolase activity"/>
    <property type="evidence" value="ECO:0007669"/>
    <property type="project" value="UniProtKB-KW"/>
</dbReference>
<organism evidence="2 3">
    <name type="scientific">Roseicella aerolata</name>
    <dbReference type="NCBI Taxonomy" id="2883479"/>
    <lineage>
        <taxon>Bacteria</taxon>
        <taxon>Pseudomonadati</taxon>
        <taxon>Pseudomonadota</taxon>
        <taxon>Alphaproteobacteria</taxon>
        <taxon>Acetobacterales</taxon>
        <taxon>Roseomonadaceae</taxon>
        <taxon>Roseicella</taxon>
    </lineage>
</organism>
<dbReference type="PANTHER" id="PTHR43798">
    <property type="entry name" value="MONOACYLGLYCEROL LIPASE"/>
    <property type="match status" value="1"/>
</dbReference>
<keyword evidence="3" id="KW-1185">Reference proteome</keyword>
<dbReference type="EMBL" id="JAJAQI010000036">
    <property type="protein sequence ID" value="MCB4824063.1"/>
    <property type="molecule type" value="Genomic_DNA"/>
</dbReference>
<evidence type="ECO:0000313" key="2">
    <source>
        <dbReference type="EMBL" id="MCB4824063.1"/>
    </source>
</evidence>
<dbReference type="InterPro" id="IPR050266">
    <property type="entry name" value="AB_hydrolase_sf"/>
</dbReference>
<proteinExistence type="predicted"/>
<dbReference type="InterPro" id="IPR000073">
    <property type="entry name" value="AB_hydrolase_1"/>
</dbReference>
<evidence type="ECO:0000259" key="1">
    <source>
        <dbReference type="Pfam" id="PF12697"/>
    </source>
</evidence>
<evidence type="ECO:0000313" key="3">
    <source>
        <dbReference type="Proteomes" id="UP001139311"/>
    </source>
</evidence>
<dbReference type="Proteomes" id="UP001139311">
    <property type="component" value="Unassembled WGS sequence"/>
</dbReference>
<dbReference type="InterPro" id="IPR029058">
    <property type="entry name" value="AB_hydrolase_fold"/>
</dbReference>
<dbReference type="SUPFAM" id="SSF53474">
    <property type="entry name" value="alpha/beta-Hydrolases"/>
    <property type="match status" value="1"/>
</dbReference>
<name>A0A9X1LCF1_9PROT</name>
<dbReference type="RefSeq" id="WP_226611552.1">
    <property type="nucleotide sequence ID" value="NZ_JAJAQI010000036.1"/>
</dbReference>
<reference evidence="2" key="1">
    <citation type="submission" date="2021-10" db="EMBL/GenBank/DDBJ databases">
        <title>Roseicella aerolatum sp. nov., isolated from aerosols of e-waste dismantling site.</title>
        <authorList>
            <person name="Qin T."/>
        </authorList>
    </citation>
    <scope>NUCLEOTIDE SEQUENCE</scope>
    <source>
        <strain evidence="2">GB24</strain>
    </source>
</reference>
<keyword evidence="2" id="KW-0378">Hydrolase</keyword>
<dbReference type="Pfam" id="PF12697">
    <property type="entry name" value="Abhydrolase_6"/>
    <property type="match status" value="1"/>
</dbReference>
<accession>A0A9X1LCF1</accession>
<sequence>MQDVLTRTWEAPEALLARLDAAARRLETPCGEGSMAWRVWGEGEPLVLLHGGSGSWRHWTRNIGPLSRHRIVVCPDLPGLGESAMPPPAETPAPVAAVVREGIARVLGAGTRYDLCGFSFGALLSGHVAAQAGEELRSVTLVGAGALGLKRQVTELTKVRSLEGEARIAAHRHNLAALMFADAARIDALALVIQEWNTRHARFQSRGFASSTSLKDAIARARCPVALLYGERDAIAWPEVELRFQALREVQPEAWTGVVPGAGHWVAYEAAETFNAMLPDMLRRRTGR</sequence>